<proteinExistence type="predicted"/>
<dbReference type="Proteomes" id="UP000887575">
    <property type="component" value="Unassembled WGS sequence"/>
</dbReference>
<feature type="transmembrane region" description="Helical" evidence="1">
    <location>
        <begin position="53"/>
        <end position="76"/>
    </location>
</feature>
<organism evidence="2 3">
    <name type="scientific">Mesorhabditis belari</name>
    <dbReference type="NCBI Taxonomy" id="2138241"/>
    <lineage>
        <taxon>Eukaryota</taxon>
        <taxon>Metazoa</taxon>
        <taxon>Ecdysozoa</taxon>
        <taxon>Nematoda</taxon>
        <taxon>Chromadorea</taxon>
        <taxon>Rhabditida</taxon>
        <taxon>Rhabditina</taxon>
        <taxon>Rhabditomorpha</taxon>
        <taxon>Rhabditoidea</taxon>
        <taxon>Rhabditidae</taxon>
        <taxon>Mesorhabditinae</taxon>
        <taxon>Mesorhabditis</taxon>
    </lineage>
</organism>
<feature type="transmembrane region" description="Helical" evidence="1">
    <location>
        <begin position="97"/>
        <end position="117"/>
    </location>
</feature>
<protein>
    <submittedName>
        <fullName evidence="3">Uncharacterized protein</fullName>
    </submittedName>
</protein>
<dbReference type="WBParaSite" id="MBELARI_LOCUS20470">
    <property type="protein sequence ID" value="MBELARI_LOCUS20470"/>
    <property type="gene ID" value="MBELARI_LOCUS20470"/>
</dbReference>
<feature type="transmembrane region" description="Helical" evidence="1">
    <location>
        <begin position="12"/>
        <end position="33"/>
    </location>
</feature>
<evidence type="ECO:0000313" key="2">
    <source>
        <dbReference type="Proteomes" id="UP000887575"/>
    </source>
</evidence>
<evidence type="ECO:0000313" key="3">
    <source>
        <dbReference type="WBParaSite" id="MBELARI_LOCUS20470"/>
    </source>
</evidence>
<dbReference type="AlphaFoldDB" id="A0AAF3J769"/>
<keyword evidence="1" id="KW-1133">Transmembrane helix</keyword>
<reference evidence="3" key="1">
    <citation type="submission" date="2024-02" db="UniProtKB">
        <authorList>
            <consortium name="WormBaseParasite"/>
        </authorList>
    </citation>
    <scope>IDENTIFICATION</scope>
</reference>
<evidence type="ECO:0000256" key="1">
    <source>
        <dbReference type="SAM" id="Phobius"/>
    </source>
</evidence>
<keyword evidence="1" id="KW-0812">Transmembrane</keyword>
<keyword evidence="1" id="KW-0472">Membrane</keyword>
<name>A0AAF3J769_9BILA</name>
<accession>A0AAF3J769</accession>
<keyword evidence="2" id="KW-1185">Reference proteome</keyword>
<sequence length="118" mass="13694">MISMLHPNIQTLFLASLYNVYPFSMARLIYIYYQIPVTCEVQAETWNSCLIPIIFSSSFCIFVWTANATVLSILLLERIIAIILVDTYEKKYYHKELKALLVFPFLVAAFFANLYTFG</sequence>